<reference evidence="8 9" key="1">
    <citation type="submission" date="2015-10" db="EMBL/GenBank/DDBJ databases">
        <title>Draft genomes sequences of Candida glabrata isolates 1A, 1B, 2A, 2B, 3A and 3B.</title>
        <authorList>
            <person name="Haavelsrud O.E."/>
            <person name="Gaustad P."/>
        </authorList>
    </citation>
    <scope>NUCLEOTIDE SEQUENCE [LARGE SCALE GENOMIC DNA]</scope>
    <source>
        <strain evidence="8">910700640</strain>
    </source>
</reference>
<evidence type="ECO:0000256" key="7">
    <source>
        <dbReference type="SAM" id="MobiDB-lite"/>
    </source>
</evidence>
<evidence type="ECO:0000256" key="6">
    <source>
        <dbReference type="PIRNR" id="PIRNR029764"/>
    </source>
</evidence>
<dbReference type="SMR" id="A0A0W0ESB4"/>
<sequence length="272" mass="31243">MKIQTNAVNVLERTSAYLRTGVIKETPAWYNVVASIPPVTKFTREPHKINPSTDKKVSELKDPDLESVNRNGLYKTRFNALERKVANKQIYKPPKLVYLEDKIRTLFYKQHPWELARPKIVSENEINTNPDWKNMLQLGQPLDGENVVQRTLYLLKTKEQSNITDAYDQARLEFYRLRMQQELEEQVAAEEAEMFGSVFGPSTIEHGVTKEQQVIEKWKRDAELQSELLSAKKENASKAAGDASAVSSEKQVEDDVVNFDESTDADQEVLHF</sequence>
<dbReference type="InterPro" id="IPR059242">
    <property type="entry name" value="mS23_dom"/>
</dbReference>
<name>A0A0W0ESB4_CANGB</name>
<evidence type="ECO:0000313" key="9">
    <source>
        <dbReference type="Proteomes" id="UP000054886"/>
    </source>
</evidence>
<dbReference type="CDD" id="cd23701">
    <property type="entry name" value="At1g26750"/>
    <property type="match status" value="1"/>
</dbReference>
<dbReference type="Proteomes" id="UP000054886">
    <property type="component" value="Unassembled WGS sequence"/>
</dbReference>
<keyword evidence="3 6" id="KW-0689">Ribosomal protein</keyword>
<dbReference type="VEuPathDB" id="FungiDB:GVI51_D04103"/>
<dbReference type="OMA" id="ENWKIWA"/>
<keyword evidence="4 6" id="KW-0496">Mitochondrion</keyword>
<dbReference type="VEuPathDB" id="FungiDB:CAGL0D04158g"/>
<evidence type="ECO:0000256" key="3">
    <source>
        <dbReference type="ARBA" id="ARBA00022980"/>
    </source>
</evidence>
<comment type="subcellular location">
    <subcellularLocation>
        <location evidence="1 6">Mitochondrion</location>
    </subcellularLocation>
</comment>
<gene>
    <name evidence="8" type="ORF">AO440_000790</name>
</gene>
<protein>
    <recommendedName>
        <fullName evidence="6">37S ribosomal protein S25, mitochondrial</fullName>
    </recommendedName>
</protein>
<dbReference type="GO" id="GO:0003735">
    <property type="term" value="F:structural constituent of ribosome"/>
    <property type="evidence" value="ECO:0007669"/>
    <property type="project" value="UniProtKB-UniRule"/>
</dbReference>
<dbReference type="GO" id="GO:0005763">
    <property type="term" value="C:mitochondrial small ribosomal subunit"/>
    <property type="evidence" value="ECO:0007669"/>
    <property type="project" value="UniProtKB-UniRule"/>
</dbReference>
<proteinExistence type="inferred from homology"/>
<feature type="compositionally biased region" description="Acidic residues" evidence="7">
    <location>
        <begin position="252"/>
        <end position="272"/>
    </location>
</feature>
<dbReference type="PIRSF" id="PIRSF029764">
    <property type="entry name" value="RSM25"/>
    <property type="match status" value="1"/>
</dbReference>
<dbReference type="PANTHER" id="PTHR37799:SF1">
    <property type="entry name" value="SMALL RIBOSOMAL SUBUNIT PROTEIN MS23"/>
    <property type="match status" value="1"/>
</dbReference>
<keyword evidence="5 6" id="KW-0687">Ribonucleoprotein</keyword>
<evidence type="ECO:0000313" key="8">
    <source>
        <dbReference type="EMBL" id="KTB01374.1"/>
    </source>
</evidence>
<dbReference type="VEuPathDB" id="FungiDB:GW608_D04323"/>
<organism evidence="8 9">
    <name type="scientific">Candida glabrata</name>
    <name type="common">Yeast</name>
    <name type="synonym">Torulopsis glabrata</name>
    <dbReference type="NCBI Taxonomy" id="5478"/>
    <lineage>
        <taxon>Eukaryota</taxon>
        <taxon>Fungi</taxon>
        <taxon>Dikarya</taxon>
        <taxon>Ascomycota</taxon>
        <taxon>Saccharomycotina</taxon>
        <taxon>Saccharomycetes</taxon>
        <taxon>Saccharomycetales</taxon>
        <taxon>Saccharomycetaceae</taxon>
        <taxon>Nakaseomyces</taxon>
    </lineage>
</organism>
<dbReference type="VEuPathDB" id="FungiDB:B1J91_D04158g"/>
<dbReference type="Pfam" id="PF13741">
    <property type="entry name" value="MRP-S25"/>
    <property type="match status" value="1"/>
</dbReference>
<dbReference type="VEuPathDB" id="FungiDB:GWK60_D04323"/>
<comment type="subunit">
    <text evidence="6">Component of the mitochondrial small ribosomal subunit.</text>
</comment>
<evidence type="ECO:0000256" key="1">
    <source>
        <dbReference type="ARBA" id="ARBA00004173"/>
    </source>
</evidence>
<feature type="region of interest" description="Disordered" evidence="7">
    <location>
        <begin position="233"/>
        <end position="272"/>
    </location>
</feature>
<accession>A0A0W0ESB4</accession>
<evidence type="ECO:0000256" key="2">
    <source>
        <dbReference type="ARBA" id="ARBA00009864"/>
    </source>
</evidence>
<comment type="caution">
    <text evidence="8">The sequence shown here is derived from an EMBL/GenBank/DDBJ whole genome shotgun (WGS) entry which is preliminary data.</text>
</comment>
<dbReference type="OrthoDB" id="5542239at2759"/>
<dbReference type="PhylomeDB" id="A0A0W0ESB4"/>
<dbReference type="PANTHER" id="PTHR37799">
    <property type="entry name" value="37S RIBOSOMAL PROTEIN S25, MITOCHONDRIAL"/>
    <property type="match status" value="1"/>
</dbReference>
<comment type="similarity">
    <text evidence="2">Belongs to the mitochondrion-specific ribosomal protein mS23 family.</text>
</comment>
<evidence type="ECO:0000256" key="5">
    <source>
        <dbReference type="ARBA" id="ARBA00023274"/>
    </source>
</evidence>
<dbReference type="EMBL" id="LLZZ01000131">
    <property type="protein sequence ID" value="KTB01374.1"/>
    <property type="molecule type" value="Genomic_DNA"/>
</dbReference>
<dbReference type="AlphaFoldDB" id="A0A0W0ESB4"/>
<dbReference type="InterPro" id="IPR016939">
    <property type="entry name" value="Ribosomal_mS23_fun"/>
</dbReference>
<evidence type="ECO:0000256" key="4">
    <source>
        <dbReference type="ARBA" id="ARBA00023128"/>
    </source>
</evidence>